<dbReference type="Pfam" id="PF00534">
    <property type="entry name" value="Glycos_transf_1"/>
    <property type="match status" value="1"/>
</dbReference>
<dbReference type="RefSeq" id="WP_114539408.1">
    <property type="nucleotide sequence ID" value="NZ_AP022829.1"/>
</dbReference>
<sequence length="381" mass="42287">MRIALVMDDMPVRSNGTSSTALRYADALREQGHEVICVAFGADDPDSFDVPEHHIPVVTPVAEGLDFHFALPDEAVFDEAFADVDVIHIFLPFALGQAARDWGRAHGVPVTAAFHLQPENVTYNANLGAAPLVCDAIYRLFRDWLYGDIRHIHCPSQMIANQLRKHGYRSQLHVISNGVPKAFCPGEGESFNDGLVHIVTVGRLSHEKDQATIIRAIERCFHRDQIRLHICGKGPLKHKLEHEGSRLPHPPIFEYRSIDDLIALERACPLYIHASIADIEAMSVLEALACGCVPIIAEAEMSVPSQFALCGESLFEAGDDERLAELIDWWLDHPEKIAEWSPRYAAEGMGDHVEKCAERFAAMLEEAIADDLSAYGEEARS</sequence>
<reference evidence="6" key="1">
    <citation type="journal article" date="2020" name="Microbiol. Resour. Announc.">
        <title>Complete Genome Sequence of Adlercreutzia sp. Strain 8CFCBH1, a Potent Producer of Equol, Isolated from Healthy Japanese Feces.</title>
        <authorList>
            <person name="Ogata Y."/>
            <person name="Sakamoto M."/>
            <person name="Ohkuma M."/>
            <person name="Hattori M."/>
            <person name="Suda W."/>
        </authorList>
    </citation>
    <scope>NUCLEOTIDE SEQUENCE [LARGE SCALE GENOMIC DNA]</scope>
    <source>
        <strain evidence="6">8CFCBH1</strain>
    </source>
</reference>
<keyword evidence="2 5" id="KW-0808">Transferase</keyword>
<dbReference type="InterPro" id="IPR001296">
    <property type="entry name" value="Glyco_trans_1"/>
</dbReference>
<accession>A0A6F8SJC9</accession>
<dbReference type="EMBL" id="AP022829">
    <property type="protein sequence ID" value="BCA87961.1"/>
    <property type="molecule type" value="Genomic_DNA"/>
</dbReference>
<dbReference type="InterPro" id="IPR050194">
    <property type="entry name" value="Glycosyltransferase_grp1"/>
</dbReference>
<proteinExistence type="predicted"/>
<dbReference type="KEGG" id="ahat:ADCFC_05800"/>
<keyword evidence="6" id="KW-1185">Reference proteome</keyword>
<dbReference type="GO" id="GO:0016757">
    <property type="term" value="F:glycosyltransferase activity"/>
    <property type="evidence" value="ECO:0007669"/>
    <property type="project" value="UniProtKB-KW"/>
</dbReference>
<dbReference type="PANTHER" id="PTHR45947:SF3">
    <property type="entry name" value="SULFOQUINOVOSYL TRANSFERASE SQD2"/>
    <property type="match status" value="1"/>
</dbReference>
<evidence type="ECO:0000259" key="3">
    <source>
        <dbReference type="Pfam" id="PF00534"/>
    </source>
</evidence>
<dbReference type="Gene3D" id="3.40.50.2000">
    <property type="entry name" value="Glycogen Phosphorylase B"/>
    <property type="match status" value="2"/>
</dbReference>
<organism evidence="5 6">
    <name type="scientific">Adlercreutzia hattorii</name>
    <dbReference type="NCBI Taxonomy" id="2707299"/>
    <lineage>
        <taxon>Bacteria</taxon>
        <taxon>Bacillati</taxon>
        <taxon>Actinomycetota</taxon>
        <taxon>Coriobacteriia</taxon>
        <taxon>Eggerthellales</taxon>
        <taxon>Eggerthellaceae</taxon>
        <taxon>Adlercreutzia</taxon>
    </lineage>
</organism>
<evidence type="ECO:0000256" key="2">
    <source>
        <dbReference type="ARBA" id="ARBA00022679"/>
    </source>
</evidence>
<dbReference type="Proteomes" id="UP000501727">
    <property type="component" value="Chromosome"/>
</dbReference>
<keyword evidence="1" id="KW-0328">Glycosyltransferase</keyword>
<dbReference type="PANTHER" id="PTHR45947">
    <property type="entry name" value="SULFOQUINOVOSYL TRANSFERASE SQD2"/>
    <property type="match status" value="1"/>
</dbReference>
<name>A0A6F8SJC9_9ACTN</name>
<feature type="domain" description="Glycosyltransferase subfamily 4-like N-terminal" evidence="4">
    <location>
        <begin position="15"/>
        <end position="180"/>
    </location>
</feature>
<gene>
    <name evidence="5" type="ORF">ADCFC_04600</name>
</gene>
<evidence type="ECO:0000259" key="4">
    <source>
        <dbReference type="Pfam" id="PF13439"/>
    </source>
</evidence>
<dbReference type="Pfam" id="PF13439">
    <property type="entry name" value="Glyco_transf_4"/>
    <property type="match status" value="1"/>
</dbReference>
<feature type="domain" description="Glycosyl transferase family 1" evidence="3">
    <location>
        <begin position="193"/>
        <end position="341"/>
    </location>
</feature>
<evidence type="ECO:0000256" key="1">
    <source>
        <dbReference type="ARBA" id="ARBA00022676"/>
    </source>
</evidence>
<dbReference type="SUPFAM" id="SSF53756">
    <property type="entry name" value="UDP-Glycosyltransferase/glycogen phosphorylase"/>
    <property type="match status" value="1"/>
</dbReference>
<dbReference type="InterPro" id="IPR028098">
    <property type="entry name" value="Glyco_trans_4-like_N"/>
</dbReference>
<evidence type="ECO:0000313" key="6">
    <source>
        <dbReference type="Proteomes" id="UP000501727"/>
    </source>
</evidence>
<dbReference type="GO" id="GO:1901137">
    <property type="term" value="P:carbohydrate derivative biosynthetic process"/>
    <property type="evidence" value="ECO:0007669"/>
    <property type="project" value="UniProtKB-ARBA"/>
</dbReference>
<protein>
    <submittedName>
        <fullName evidence="5">Glycosyl transferase</fullName>
    </submittedName>
</protein>
<dbReference type="AlphaFoldDB" id="A0A6F8SJC9"/>
<reference evidence="6" key="2">
    <citation type="submission" date="2020-03" db="EMBL/GenBank/DDBJ databases">
        <title>Complete Genome Sequence of Adlercreutzia sp. strain 8CFCBH1 Producing Equol, Isolated from Healthy Japanese Feces.</title>
        <authorList>
            <person name="Ogata Y."/>
            <person name="Sakamoto M."/>
            <person name="Ohkuma M."/>
            <person name="Hattori M."/>
            <person name="Suda W."/>
        </authorList>
    </citation>
    <scope>NUCLEOTIDE SEQUENCE [LARGE SCALE GENOMIC DNA]</scope>
    <source>
        <strain evidence="6">8CFCBH1</strain>
    </source>
</reference>
<evidence type="ECO:0000313" key="5">
    <source>
        <dbReference type="EMBL" id="BCA87961.1"/>
    </source>
</evidence>